<dbReference type="SUPFAM" id="SSF52172">
    <property type="entry name" value="CheY-like"/>
    <property type="match status" value="1"/>
</dbReference>
<dbReference type="EMBL" id="BJYI01000001">
    <property type="protein sequence ID" value="GEN69961.1"/>
    <property type="molecule type" value="Genomic_DNA"/>
</dbReference>
<dbReference type="InterPro" id="IPR011006">
    <property type="entry name" value="CheY-like_superfamily"/>
</dbReference>
<comment type="caution">
    <text evidence="5">The sequence shown here is derived from an EMBL/GenBank/DDBJ whole genome shotgun (WGS) entry which is preliminary data.</text>
</comment>
<evidence type="ECO:0000256" key="1">
    <source>
        <dbReference type="ARBA" id="ARBA00022553"/>
    </source>
</evidence>
<keyword evidence="2" id="KW-0902">Two-component regulatory system</keyword>
<dbReference type="Gene3D" id="3.40.50.2300">
    <property type="match status" value="1"/>
</dbReference>
<evidence type="ECO:0000256" key="3">
    <source>
        <dbReference type="PROSITE-ProRule" id="PRU00169"/>
    </source>
</evidence>
<dbReference type="GO" id="GO:0000160">
    <property type="term" value="P:phosphorelay signal transduction system"/>
    <property type="evidence" value="ECO:0007669"/>
    <property type="project" value="UniProtKB-KW"/>
</dbReference>
<dbReference type="Pfam" id="PF00072">
    <property type="entry name" value="Response_reg"/>
    <property type="match status" value="1"/>
</dbReference>
<feature type="domain" description="Response regulatory" evidence="4">
    <location>
        <begin position="72"/>
        <end position="186"/>
    </location>
</feature>
<keyword evidence="1 3" id="KW-0597">Phosphoprotein</keyword>
<evidence type="ECO:0000313" key="5">
    <source>
        <dbReference type="EMBL" id="GEN69961.1"/>
    </source>
</evidence>
<name>A0A511Y455_9FLAO</name>
<gene>
    <name evidence="5" type="ORF">CLA01_00330</name>
</gene>
<dbReference type="PANTHER" id="PTHR44591:SF14">
    <property type="entry name" value="PROTEIN PILG"/>
    <property type="match status" value="1"/>
</dbReference>
<reference evidence="5 6" key="1">
    <citation type="submission" date="2019-07" db="EMBL/GenBank/DDBJ databases">
        <title>Whole genome shotgun sequence of Chryseobacterium lathyri NBRC 105250.</title>
        <authorList>
            <person name="Hosoyama A."/>
            <person name="Uohara A."/>
            <person name="Ohji S."/>
            <person name="Ichikawa N."/>
        </authorList>
    </citation>
    <scope>NUCLEOTIDE SEQUENCE [LARGE SCALE GENOMIC DNA]</scope>
    <source>
        <strain evidence="5 6">NBRC 105250</strain>
    </source>
</reference>
<evidence type="ECO:0000256" key="2">
    <source>
        <dbReference type="ARBA" id="ARBA00023012"/>
    </source>
</evidence>
<dbReference type="PROSITE" id="PS50110">
    <property type="entry name" value="RESPONSE_REGULATORY"/>
    <property type="match status" value="1"/>
</dbReference>
<dbReference type="PANTHER" id="PTHR44591">
    <property type="entry name" value="STRESS RESPONSE REGULATOR PROTEIN 1"/>
    <property type="match status" value="1"/>
</dbReference>
<organism evidence="5 6">
    <name type="scientific">Chryseobacterium lathyri</name>
    <dbReference type="NCBI Taxonomy" id="395933"/>
    <lineage>
        <taxon>Bacteria</taxon>
        <taxon>Pseudomonadati</taxon>
        <taxon>Bacteroidota</taxon>
        <taxon>Flavobacteriia</taxon>
        <taxon>Flavobacteriales</taxon>
        <taxon>Weeksellaceae</taxon>
        <taxon>Chryseobacterium group</taxon>
        <taxon>Chryseobacterium</taxon>
    </lineage>
</organism>
<dbReference type="InterPro" id="IPR001789">
    <property type="entry name" value="Sig_transdc_resp-reg_receiver"/>
</dbReference>
<feature type="modified residue" description="4-aspartylphosphate" evidence="3">
    <location>
        <position position="120"/>
    </location>
</feature>
<accession>A0A511Y455</accession>
<dbReference type="Proteomes" id="UP000321150">
    <property type="component" value="Unassembled WGS sequence"/>
</dbReference>
<sequence length="186" mass="21033">MTVFNALNIFVNIWNPTTIRNKSLFKVGHHTWVIAAVNGLTKIINSLYISPIDIQLFFSLYLQNILVIMTKKVVLVQDNEAILDIMDQVLKEEGFDVTSSLTTEPIEKIDEIEPDVVIVDDYIKGNKKGSEVIEELKSVPETEDISAVLTSTAHDLPEKAKECKADDYIEKPFDIDHMIEVVKKNS</sequence>
<dbReference type="SMART" id="SM00448">
    <property type="entry name" value="REC"/>
    <property type="match status" value="1"/>
</dbReference>
<dbReference type="InterPro" id="IPR050595">
    <property type="entry name" value="Bact_response_regulator"/>
</dbReference>
<protein>
    <recommendedName>
        <fullName evidence="4">Response regulatory domain-containing protein</fullName>
    </recommendedName>
</protein>
<proteinExistence type="predicted"/>
<dbReference type="AlphaFoldDB" id="A0A511Y455"/>
<dbReference type="CDD" id="cd00156">
    <property type="entry name" value="REC"/>
    <property type="match status" value="1"/>
</dbReference>
<evidence type="ECO:0000313" key="6">
    <source>
        <dbReference type="Proteomes" id="UP000321150"/>
    </source>
</evidence>
<evidence type="ECO:0000259" key="4">
    <source>
        <dbReference type="PROSITE" id="PS50110"/>
    </source>
</evidence>